<feature type="chain" id="PRO_5015083715" description="Secreted protein" evidence="1">
    <location>
        <begin position="22"/>
        <end position="145"/>
    </location>
</feature>
<evidence type="ECO:0000256" key="1">
    <source>
        <dbReference type="SAM" id="SignalP"/>
    </source>
</evidence>
<evidence type="ECO:0000313" key="5">
    <source>
        <dbReference type="Proteomes" id="UP000235392"/>
    </source>
</evidence>
<keyword evidence="1" id="KW-0732">Signal</keyword>
<gene>
    <name evidence="2" type="ORF">PCANC_25956</name>
    <name evidence="3" type="ORF">PCASD_13662</name>
</gene>
<comment type="caution">
    <text evidence="2">The sequence shown here is derived from an EMBL/GenBank/DDBJ whole genome shotgun (WGS) entry which is preliminary data.</text>
</comment>
<protein>
    <recommendedName>
        <fullName evidence="6">Secreted protein</fullName>
    </recommendedName>
</protein>
<dbReference type="EMBL" id="PGCJ01000663">
    <property type="protein sequence ID" value="PLW24948.1"/>
    <property type="molecule type" value="Genomic_DNA"/>
</dbReference>
<evidence type="ECO:0000313" key="4">
    <source>
        <dbReference type="Proteomes" id="UP000235388"/>
    </source>
</evidence>
<dbReference type="Proteomes" id="UP000235388">
    <property type="component" value="Unassembled WGS sequence"/>
</dbReference>
<proteinExistence type="predicted"/>
<dbReference type="AlphaFoldDB" id="A0A2N5THT5"/>
<name>A0A2N5THT5_9BASI</name>
<feature type="signal peptide" evidence="1">
    <location>
        <begin position="1"/>
        <end position="21"/>
    </location>
</feature>
<dbReference type="EMBL" id="PGCI01000272">
    <property type="protein sequence ID" value="PLW31326.1"/>
    <property type="molecule type" value="Genomic_DNA"/>
</dbReference>
<evidence type="ECO:0008006" key="6">
    <source>
        <dbReference type="Google" id="ProtNLM"/>
    </source>
</evidence>
<organism evidence="2 4">
    <name type="scientific">Puccinia coronata f. sp. avenae</name>
    <dbReference type="NCBI Taxonomy" id="200324"/>
    <lineage>
        <taxon>Eukaryota</taxon>
        <taxon>Fungi</taxon>
        <taxon>Dikarya</taxon>
        <taxon>Basidiomycota</taxon>
        <taxon>Pucciniomycotina</taxon>
        <taxon>Pucciniomycetes</taxon>
        <taxon>Pucciniales</taxon>
        <taxon>Pucciniaceae</taxon>
        <taxon>Puccinia</taxon>
    </lineage>
</organism>
<evidence type="ECO:0000313" key="2">
    <source>
        <dbReference type="EMBL" id="PLW24948.1"/>
    </source>
</evidence>
<keyword evidence="4" id="KW-1185">Reference proteome</keyword>
<evidence type="ECO:0000313" key="3">
    <source>
        <dbReference type="EMBL" id="PLW31326.1"/>
    </source>
</evidence>
<sequence length="145" mass="15623">MQFLQSILFLACATAFVEVLACSGSRPAAWEPDSPNSPYRRDLLNPYSPEGRIIANKSGDCPMFASKQGDQSKLPCTKEAPSSRLVPGYLGTYIACVVDQFQASGRERNVYKSASQAFCLAGILPIPSPSSSSAPRISQTTPQRC</sequence>
<reference evidence="4 5" key="1">
    <citation type="submission" date="2017-11" db="EMBL/GenBank/DDBJ databases">
        <title>De novo assembly and phasing of dikaryotic genomes from two isolates of Puccinia coronata f. sp. avenae, the causal agent of oat crown rust.</title>
        <authorList>
            <person name="Miller M.E."/>
            <person name="Zhang Y."/>
            <person name="Omidvar V."/>
            <person name="Sperschneider J."/>
            <person name="Schwessinger B."/>
            <person name="Raley C."/>
            <person name="Palmer J.M."/>
            <person name="Garnica D."/>
            <person name="Upadhyaya N."/>
            <person name="Rathjen J."/>
            <person name="Taylor J.M."/>
            <person name="Park R.F."/>
            <person name="Dodds P.N."/>
            <person name="Hirsch C.D."/>
            <person name="Kianian S.F."/>
            <person name="Figueroa M."/>
        </authorList>
    </citation>
    <scope>NUCLEOTIDE SEQUENCE [LARGE SCALE GENOMIC DNA]</scope>
    <source>
        <strain evidence="2">12NC29</strain>
        <strain evidence="3">12SD80</strain>
    </source>
</reference>
<dbReference type="Proteomes" id="UP000235392">
    <property type="component" value="Unassembled WGS sequence"/>
</dbReference>
<accession>A0A2N5THT5</accession>